<comment type="caution">
    <text evidence="1">The sequence shown here is derived from an EMBL/GenBank/DDBJ whole genome shotgun (WGS) entry which is preliminary data.</text>
</comment>
<organism evidence="1 2">
    <name type="scientific">Dreissena polymorpha</name>
    <name type="common">Zebra mussel</name>
    <name type="synonym">Mytilus polymorpha</name>
    <dbReference type="NCBI Taxonomy" id="45954"/>
    <lineage>
        <taxon>Eukaryota</taxon>
        <taxon>Metazoa</taxon>
        <taxon>Spiralia</taxon>
        <taxon>Lophotrochozoa</taxon>
        <taxon>Mollusca</taxon>
        <taxon>Bivalvia</taxon>
        <taxon>Autobranchia</taxon>
        <taxon>Heteroconchia</taxon>
        <taxon>Euheterodonta</taxon>
        <taxon>Imparidentia</taxon>
        <taxon>Neoheterodontei</taxon>
        <taxon>Myida</taxon>
        <taxon>Dreissenoidea</taxon>
        <taxon>Dreissenidae</taxon>
        <taxon>Dreissena</taxon>
    </lineage>
</organism>
<keyword evidence="2" id="KW-1185">Reference proteome</keyword>
<dbReference type="AlphaFoldDB" id="A0A9D4LFV3"/>
<evidence type="ECO:0000313" key="2">
    <source>
        <dbReference type="Proteomes" id="UP000828390"/>
    </source>
</evidence>
<proteinExistence type="predicted"/>
<reference evidence="1" key="1">
    <citation type="journal article" date="2019" name="bioRxiv">
        <title>The Genome of the Zebra Mussel, Dreissena polymorpha: A Resource for Invasive Species Research.</title>
        <authorList>
            <person name="McCartney M.A."/>
            <person name="Auch B."/>
            <person name="Kono T."/>
            <person name="Mallez S."/>
            <person name="Zhang Y."/>
            <person name="Obille A."/>
            <person name="Becker A."/>
            <person name="Abrahante J.E."/>
            <person name="Garbe J."/>
            <person name="Badalamenti J.P."/>
            <person name="Herman A."/>
            <person name="Mangelson H."/>
            <person name="Liachko I."/>
            <person name="Sullivan S."/>
            <person name="Sone E.D."/>
            <person name="Koren S."/>
            <person name="Silverstein K.A.T."/>
            <person name="Beckman K.B."/>
            <person name="Gohl D.M."/>
        </authorList>
    </citation>
    <scope>NUCLEOTIDE SEQUENCE</scope>
    <source>
        <strain evidence="1">Duluth1</strain>
        <tissue evidence="1">Whole animal</tissue>
    </source>
</reference>
<name>A0A9D4LFV3_DREPO</name>
<evidence type="ECO:0000313" key="1">
    <source>
        <dbReference type="EMBL" id="KAH3857765.1"/>
    </source>
</evidence>
<gene>
    <name evidence="1" type="ORF">DPMN_100380</name>
</gene>
<accession>A0A9D4LFV3</accession>
<sequence>MQADYPNGVLNDLNNVLRKEVRTWLKLPDSSMKVCFYESTGKGGLGLPQFSLNAPEARDNTLRRVA</sequence>
<reference evidence="1" key="2">
    <citation type="submission" date="2020-11" db="EMBL/GenBank/DDBJ databases">
        <authorList>
            <person name="McCartney M.A."/>
            <person name="Auch B."/>
            <person name="Kono T."/>
            <person name="Mallez S."/>
            <person name="Becker A."/>
            <person name="Gohl D.M."/>
            <person name="Silverstein K.A.T."/>
            <person name="Koren S."/>
            <person name="Bechman K.B."/>
            <person name="Herman A."/>
            <person name="Abrahante J.E."/>
            <person name="Garbe J."/>
        </authorList>
    </citation>
    <scope>NUCLEOTIDE SEQUENCE</scope>
    <source>
        <strain evidence="1">Duluth1</strain>
        <tissue evidence="1">Whole animal</tissue>
    </source>
</reference>
<dbReference type="EMBL" id="JAIWYP010000003">
    <property type="protein sequence ID" value="KAH3857765.1"/>
    <property type="molecule type" value="Genomic_DNA"/>
</dbReference>
<protein>
    <submittedName>
        <fullName evidence="1">Uncharacterized protein</fullName>
    </submittedName>
</protein>
<dbReference type="Proteomes" id="UP000828390">
    <property type="component" value="Unassembled WGS sequence"/>
</dbReference>